<proteinExistence type="predicted"/>
<dbReference type="SUPFAM" id="SSF55729">
    <property type="entry name" value="Acyl-CoA N-acyltransferases (Nat)"/>
    <property type="match status" value="1"/>
</dbReference>
<evidence type="ECO:0000313" key="1">
    <source>
        <dbReference type="EMBL" id="AOM82969.1"/>
    </source>
</evidence>
<dbReference type="RefSeq" id="WP_069364999.1">
    <property type="nucleotide sequence ID" value="NZ_CP012502.1"/>
</dbReference>
<sequence>MNTGSAFAMMEKQSQEEVENERDALFFQLMIMRENIYEISKKWQVLGIEPDQHNNWTVIFLKDDKNQCQVMAKTCDDKYEGNWDFAIQGHYYDNFKLHIDDVKGEPNQGLGSICMKHLKAYAIDQNINRITGKLVKRDWDHLNRLVHFYQKHDFEVNINEKQHEGFIEGSPN</sequence>
<gene>
    <name evidence="1" type="ORF">BBEV_1608</name>
</gene>
<dbReference type="EMBL" id="CP012502">
    <property type="protein sequence ID" value="AOM82969.1"/>
    <property type="molecule type" value="Genomic_DNA"/>
</dbReference>
<dbReference type="KEGG" id="bbev:BBEV_1608"/>
<keyword evidence="2" id="KW-1185">Reference proteome</keyword>
<reference evidence="1 2" key="1">
    <citation type="submission" date="2015-08" db="EMBL/GenBank/DDBJ databases">
        <title>The complete genome sequence of Bacillus beveridgei MLTeJB.</title>
        <authorList>
            <person name="Hanson T.E."/>
            <person name="Mesa C."/>
            <person name="Basesman S.M."/>
            <person name="Oremland R.S."/>
        </authorList>
    </citation>
    <scope>NUCLEOTIDE SEQUENCE [LARGE SCALE GENOMIC DNA]</scope>
    <source>
        <strain evidence="1 2">MLTeJB</strain>
    </source>
</reference>
<dbReference type="InterPro" id="IPR016181">
    <property type="entry name" value="Acyl_CoA_acyltransferase"/>
</dbReference>
<evidence type="ECO:0008006" key="3">
    <source>
        <dbReference type="Google" id="ProtNLM"/>
    </source>
</evidence>
<name>A0A1D7QVG4_9BACI</name>
<organism evidence="1 2">
    <name type="scientific">Salisediminibacterium beveridgei</name>
    <dbReference type="NCBI Taxonomy" id="632773"/>
    <lineage>
        <taxon>Bacteria</taxon>
        <taxon>Bacillati</taxon>
        <taxon>Bacillota</taxon>
        <taxon>Bacilli</taxon>
        <taxon>Bacillales</taxon>
        <taxon>Bacillaceae</taxon>
        <taxon>Salisediminibacterium</taxon>
    </lineage>
</organism>
<protein>
    <recommendedName>
        <fullName evidence="3">N-acetyltransferase domain-containing protein</fullName>
    </recommendedName>
</protein>
<accession>A0A1D7QVG4</accession>
<dbReference type="OrthoDB" id="2233009at2"/>
<dbReference type="Gene3D" id="3.40.630.30">
    <property type="match status" value="1"/>
</dbReference>
<dbReference type="AlphaFoldDB" id="A0A1D7QVG4"/>
<dbReference type="STRING" id="632773.BBEV_1608"/>
<evidence type="ECO:0000313" key="2">
    <source>
        <dbReference type="Proteomes" id="UP000094463"/>
    </source>
</evidence>
<dbReference type="Proteomes" id="UP000094463">
    <property type="component" value="Chromosome"/>
</dbReference>